<organism evidence="2 3">
    <name type="scientific">Geomonas terrae</name>
    <dbReference type="NCBI Taxonomy" id="2562681"/>
    <lineage>
        <taxon>Bacteria</taxon>
        <taxon>Pseudomonadati</taxon>
        <taxon>Thermodesulfobacteriota</taxon>
        <taxon>Desulfuromonadia</taxon>
        <taxon>Geobacterales</taxon>
        <taxon>Geobacteraceae</taxon>
        <taxon>Geomonas</taxon>
    </lineage>
</organism>
<dbReference type="Pfam" id="PF02310">
    <property type="entry name" value="B12-binding"/>
    <property type="match status" value="1"/>
</dbReference>
<dbReference type="Gene3D" id="3.40.50.280">
    <property type="entry name" value="Cobalamin-binding domain"/>
    <property type="match status" value="1"/>
</dbReference>
<comment type="caution">
    <text evidence="2">The sequence shown here is derived from an EMBL/GenBank/DDBJ whole genome shotgun (WGS) entry which is preliminary data.</text>
</comment>
<feature type="domain" description="B12-binding" evidence="1">
    <location>
        <begin position="98"/>
        <end position="222"/>
    </location>
</feature>
<dbReference type="InterPro" id="IPR036594">
    <property type="entry name" value="Meth_synthase_dom"/>
</dbReference>
<dbReference type="GO" id="GO:0046872">
    <property type="term" value="F:metal ion binding"/>
    <property type="evidence" value="ECO:0007669"/>
    <property type="project" value="InterPro"/>
</dbReference>
<dbReference type="GO" id="GO:0031419">
    <property type="term" value="F:cobalamin binding"/>
    <property type="evidence" value="ECO:0007669"/>
    <property type="project" value="InterPro"/>
</dbReference>
<dbReference type="AlphaFoldDB" id="A0A4S1CLH1"/>
<dbReference type="SUPFAM" id="SSF52242">
    <property type="entry name" value="Cobalamin (vitamin B12)-binding domain"/>
    <property type="match status" value="1"/>
</dbReference>
<dbReference type="RefSeq" id="WP_135868941.1">
    <property type="nucleotide sequence ID" value="NZ_SRSC01000001.1"/>
</dbReference>
<proteinExistence type="predicted"/>
<keyword evidence="3" id="KW-1185">Reference proteome</keyword>
<dbReference type="Pfam" id="PF02607">
    <property type="entry name" value="B12-binding_2"/>
    <property type="match status" value="1"/>
</dbReference>
<dbReference type="InterPro" id="IPR006158">
    <property type="entry name" value="Cobalamin-bd"/>
</dbReference>
<dbReference type="InterPro" id="IPR003759">
    <property type="entry name" value="Cbl-bd_cap"/>
</dbReference>
<dbReference type="InterPro" id="IPR036724">
    <property type="entry name" value="Cobalamin-bd_sf"/>
</dbReference>
<dbReference type="Gene3D" id="1.10.1240.10">
    <property type="entry name" value="Methionine synthase domain"/>
    <property type="match status" value="1"/>
</dbReference>
<evidence type="ECO:0000313" key="2">
    <source>
        <dbReference type="EMBL" id="TGU74614.1"/>
    </source>
</evidence>
<name>A0A4S1CLH1_9BACT</name>
<dbReference type="EMBL" id="SRSC01000001">
    <property type="protein sequence ID" value="TGU74614.1"/>
    <property type="molecule type" value="Genomic_DNA"/>
</dbReference>
<accession>A0A4S1CLH1</accession>
<dbReference type="Proteomes" id="UP000306416">
    <property type="component" value="Unassembled WGS sequence"/>
</dbReference>
<dbReference type="PROSITE" id="PS51332">
    <property type="entry name" value="B12_BINDING"/>
    <property type="match status" value="1"/>
</dbReference>
<reference evidence="2 3" key="1">
    <citation type="submission" date="2019-04" db="EMBL/GenBank/DDBJ databases">
        <title>Geobacter oryzae sp. nov., ferric-reducing bacteria isolated from paddy soil.</title>
        <authorList>
            <person name="Xu Z."/>
            <person name="Masuda Y."/>
            <person name="Itoh H."/>
            <person name="Senoo K."/>
        </authorList>
    </citation>
    <scope>NUCLEOTIDE SEQUENCE [LARGE SCALE GENOMIC DNA]</scope>
    <source>
        <strain evidence="2 3">Red111</strain>
    </source>
</reference>
<evidence type="ECO:0000259" key="1">
    <source>
        <dbReference type="PROSITE" id="PS51332"/>
    </source>
</evidence>
<gene>
    <name evidence="2" type="ORF">E4633_03890</name>
</gene>
<protein>
    <submittedName>
        <fullName evidence="2">Cobalamin-binding protein</fullName>
    </submittedName>
</protein>
<evidence type="ECO:0000313" key="3">
    <source>
        <dbReference type="Proteomes" id="UP000306416"/>
    </source>
</evidence>
<sequence>MIVSYPTGHLSDVSAGPSADLLELALVNMDRLALQRIYSASGLTPLFFCEQFITPALAGIGEKWDRGELSLSHVYMSGRLCEDFMEQSFRGAPSSRASEDRVALAVLEDYHLLGKRLVGFVLRGGGVEYLDYGTVTAAELVQRVQDDSVRVLLISALMLPSALKVREVRDKLDQAGVPCRIIVGGAPFRLDPSLCDEVGADFCCASASQVLLALKLASGGEP</sequence>